<evidence type="ECO:0000313" key="2">
    <source>
        <dbReference type="EMBL" id="SDW69775.1"/>
    </source>
</evidence>
<keyword evidence="1" id="KW-0472">Membrane</keyword>
<feature type="transmembrane region" description="Helical" evidence="1">
    <location>
        <begin position="154"/>
        <end position="173"/>
    </location>
</feature>
<protein>
    <submittedName>
        <fullName evidence="2">Inner membrane protein</fullName>
    </submittedName>
</protein>
<dbReference type="PANTHER" id="PTHR40031:SF1">
    <property type="entry name" value="MEMBRANE-BOUND METAL-DEPENDENT HYDROLASE"/>
    <property type="match status" value="1"/>
</dbReference>
<evidence type="ECO:0000313" key="3">
    <source>
        <dbReference type="Proteomes" id="UP000183454"/>
    </source>
</evidence>
<dbReference type="PANTHER" id="PTHR40031">
    <property type="entry name" value="HYPOTHETICAL MEMBRANE SPANNING PROTEIN"/>
    <property type="match status" value="1"/>
</dbReference>
<gene>
    <name evidence="2" type="ORF">SAMN05421882_102312</name>
</gene>
<sequence length="336" mass="37826">MDLLTQGLLGASLAQSGTRQNEMRLATGVGFFAGLLADADILIQSVNDPLLTVEFHRHFTHSIFFVPFGSLIAALILWPFLRKRLSFSRLYLFCFLGYSLSGVLDALTSYGTHLFWPVSEERVALNIVSVIDPIFTLILLIAVIFAYKKKAIMVAKIGLIIAAFYLVLGWVQLQRAEAVAADLVASRKHVAEQLMVKPTLANLILWRSIYETEGKFYVDAIRVSPFSQSRIYPGESIKKFTIDQFLNQLPEESTLAKDIARFTIFSAGFVAIQPDHPDLLIDVRYSNLPTTIAPLWGIEMNLQDPDQHAVYRLFRDTSKETRQKFLAYLTGESVEE</sequence>
<feature type="transmembrane region" description="Helical" evidence="1">
    <location>
        <begin position="59"/>
        <end position="78"/>
    </location>
</feature>
<evidence type="ECO:0000256" key="1">
    <source>
        <dbReference type="SAM" id="Phobius"/>
    </source>
</evidence>
<dbReference type="Proteomes" id="UP000183454">
    <property type="component" value="Unassembled WGS sequence"/>
</dbReference>
<keyword evidence="1" id="KW-1133">Transmembrane helix</keyword>
<organism evidence="2 3">
    <name type="scientific">Nitrosomonas communis</name>
    <dbReference type="NCBI Taxonomy" id="44574"/>
    <lineage>
        <taxon>Bacteria</taxon>
        <taxon>Pseudomonadati</taxon>
        <taxon>Pseudomonadota</taxon>
        <taxon>Betaproteobacteria</taxon>
        <taxon>Nitrosomonadales</taxon>
        <taxon>Nitrosomonadaceae</taxon>
        <taxon>Nitrosomonas</taxon>
    </lineage>
</organism>
<feature type="transmembrane region" description="Helical" evidence="1">
    <location>
        <begin position="123"/>
        <end position="147"/>
    </location>
</feature>
<keyword evidence="1" id="KW-0812">Transmembrane</keyword>
<feature type="transmembrane region" description="Helical" evidence="1">
    <location>
        <begin position="90"/>
        <end position="111"/>
    </location>
</feature>
<dbReference type="RefSeq" id="WP_074667222.1">
    <property type="nucleotide sequence ID" value="NZ_FNNH01000023.1"/>
</dbReference>
<proteinExistence type="predicted"/>
<reference evidence="2 3" key="1">
    <citation type="submission" date="2016-10" db="EMBL/GenBank/DDBJ databases">
        <authorList>
            <person name="de Groot N.N."/>
        </authorList>
    </citation>
    <scope>NUCLEOTIDE SEQUENCE [LARGE SCALE GENOMIC DNA]</scope>
    <source>
        <strain evidence="2 3">Nm110</strain>
    </source>
</reference>
<dbReference type="Pfam" id="PF04307">
    <property type="entry name" value="YdjM"/>
    <property type="match status" value="1"/>
</dbReference>
<name>A0A1H2VN30_9PROT</name>
<dbReference type="EMBL" id="FNNH01000023">
    <property type="protein sequence ID" value="SDW69775.1"/>
    <property type="molecule type" value="Genomic_DNA"/>
</dbReference>
<dbReference type="InterPro" id="IPR053170">
    <property type="entry name" value="Transcription_regulator"/>
</dbReference>
<dbReference type="AlphaFoldDB" id="A0A1H2VN30"/>
<accession>A0A1H2VN30</accession>
<dbReference type="InterPro" id="IPR007404">
    <property type="entry name" value="YdjM-like"/>
</dbReference>